<protein>
    <recommendedName>
        <fullName evidence="12">Transcription termination factor FttA</fullName>
        <ecNumber evidence="12">3.1.-.-</ecNumber>
    </recommendedName>
</protein>
<dbReference type="AlphaFoldDB" id="A0A1J5T1Q6"/>
<comment type="similarity">
    <text evidence="12">Belongs to the metallo-beta-lactamase superfamily. RNA-metabolizing metallo-beta-lactamase-like family. FttA subfamily.</text>
</comment>
<reference evidence="15 16" key="1">
    <citation type="submission" date="2016-08" db="EMBL/GenBank/DDBJ databases">
        <title>New Insights into Marine Group III Euryarchaeota, from dark to light.</title>
        <authorList>
            <person name="Haro-Moreno J.M."/>
            <person name="Rodriguez-Valera F."/>
            <person name="Lopez-Garcia P."/>
            <person name="Moreira D."/>
            <person name="Martin-Cuadrado A.B."/>
        </authorList>
    </citation>
    <scope>NUCLEOTIDE SEQUENCE [LARGE SCALE GENOMIC DNA]</scope>
    <source>
        <strain evidence="15">CG-Epi6</strain>
    </source>
</reference>
<feature type="binding site" evidence="12">
    <location>
        <position position="331"/>
    </location>
    <ligand>
        <name>Zn(2+)</name>
        <dbReference type="ChEBI" id="CHEBI:29105"/>
        <label>1</label>
    </ligand>
</feature>
<dbReference type="Gene3D" id="3.30.300.20">
    <property type="match status" value="1"/>
</dbReference>
<dbReference type="InterPro" id="IPR001279">
    <property type="entry name" value="Metallo-B-lactamas"/>
</dbReference>
<dbReference type="SUPFAM" id="SSF56281">
    <property type="entry name" value="Metallo-hydrolase/oxidoreductase"/>
    <property type="match status" value="1"/>
</dbReference>
<dbReference type="CDD" id="cd16295">
    <property type="entry name" value="TTHA0252-CPSF-like_MBL-fold"/>
    <property type="match status" value="1"/>
</dbReference>
<feature type="binding site" evidence="12">
    <location>
        <position position="246"/>
    </location>
    <ligand>
        <name>Zn(2+)</name>
        <dbReference type="ChEBI" id="CHEBI:29105"/>
        <label>1</label>
    </ligand>
</feature>
<evidence type="ECO:0000313" key="16">
    <source>
        <dbReference type="Proteomes" id="UP000183403"/>
    </source>
</evidence>
<evidence type="ECO:0000256" key="5">
    <source>
        <dbReference type="ARBA" id="ARBA00022801"/>
    </source>
</evidence>
<feature type="region of interest" description="KHa" evidence="12">
    <location>
        <begin position="4"/>
        <end position="71"/>
    </location>
</feature>
<feature type="domain" description="Metallo-beta-lactamase" evidence="13">
    <location>
        <begin position="195"/>
        <end position="403"/>
    </location>
</feature>
<dbReference type="InterPro" id="IPR036866">
    <property type="entry name" value="RibonucZ/Hydroxyglut_hydro"/>
</dbReference>
<dbReference type="SMART" id="SM01027">
    <property type="entry name" value="Beta-Casp"/>
    <property type="match status" value="1"/>
</dbReference>
<dbReference type="Pfam" id="PF17214">
    <property type="entry name" value="KH_TffA"/>
    <property type="match status" value="1"/>
</dbReference>
<evidence type="ECO:0000256" key="6">
    <source>
        <dbReference type="ARBA" id="ARBA00022833"/>
    </source>
</evidence>
<feature type="region of interest" description="KHb" evidence="12">
    <location>
        <begin position="72"/>
        <end position="139"/>
    </location>
</feature>
<organism evidence="15 16">
    <name type="scientific">Marine Group III euryarchaeote CG-Epi6</name>
    <dbReference type="NCBI Taxonomy" id="1889000"/>
    <lineage>
        <taxon>Archaea</taxon>
        <taxon>Methanobacteriati</taxon>
        <taxon>Thermoplasmatota</taxon>
        <taxon>Thermoplasmata</taxon>
        <taxon>Candidatus Thermoprofundales</taxon>
    </lineage>
</organism>
<dbReference type="PANTHER" id="PTHR11203">
    <property type="entry name" value="CLEAVAGE AND POLYADENYLATION SPECIFICITY FACTOR FAMILY MEMBER"/>
    <property type="match status" value="1"/>
</dbReference>
<comment type="caution">
    <text evidence="12">Lacks conserved residue(s) required for the propagation of feature annotation.</text>
</comment>
<evidence type="ECO:0000256" key="2">
    <source>
        <dbReference type="ARBA" id="ARBA00022722"/>
    </source>
</evidence>
<feature type="binding site" evidence="12">
    <location>
        <position position="248"/>
    </location>
    <ligand>
        <name>Zn(2+)</name>
        <dbReference type="ChEBI" id="CHEBI:29105"/>
        <label>2</label>
    </ligand>
</feature>
<dbReference type="PANTHER" id="PTHR11203:SF51">
    <property type="entry name" value="CLEAVAGE AND POLYADENYLATION SPECIFICITY FACTOR"/>
    <property type="match status" value="1"/>
</dbReference>
<evidence type="ECO:0000256" key="12">
    <source>
        <dbReference type="HAMAP-Rule" id="MF_00870"/>
    </source>
</evidence>
<evidence type="ECO:0000256" key="1">
    <source>
        <dbReference type="ARBA" id="ARBA00022472"/>
    </source>
</evidence>
<dbReference type="GO" id="GO:0008270">
    <property type="term" value="F:zinc ion binding"/>
    <property type="evidence" value="ECO:0007669"/>
    <property type="project" value="UniProtKB-UniRule"/>
</dbReference>
<accession>A0A1J5T1Q6</accession>
<feature type="binding site" evidence="12">
    <location>
        <position position="354"/>
    </location>
    <ligand>
        <name>Zn(2+)</name>
        <dbReference type="ChEBI" id="CHEBI:29105"/>
        <label>1</label>
    </ligand>
</feature>
<comment type="subunit">
    <text evidence="12">Homodimer. Interacts with RNA polymerase (RNAP), interacts with the Spt4-Spt5 complex.</text>
</comment>
<dbReference type="Gene3D" id="3.30.300.230">
    <property type="match status" value="1"/>
</dbReference>
<evidence type="ECO:0000259" key="13">
    <source>
        <dbReference type="SMART" id="SM00849"/>
    </source>
</evidence>
<dbReference type="Pfam" id="PF00753">
    <property type="entry name" value="Lactamase_B"/>
    <property type="match status" value="1"/>
</dbReference>
<dbReference type="InterPro" id="IPR050698">
    <property type="entry name" value="MBL"/>
</dbReference>
<dbReference type="GO" id="GO:0004521">
    <property type="term" value="F:RNA endonuclease activity"/>
    <property type="evidence" value="ECO:0007669"/>
    <property type="project" value="UniProtKB-UniRule"/>
</dbReference>
<evidence type="ECO:0000256" key="9">
    <source>
        <dbReference type="ARBA" id="ARBA00023015"/>
    </source>
</evidence>
<keyword evidence="7 12" id="KW-0269">Exonuclease</keyword>
<evidence type="ECO:0000259" key="14">
    <source>
        <dbReference type="SMART" id="SM01027"/>
    </source>
</evidence>
<feature type="binding site" evidence="12">
    <location>
        <position position="354"/>
    </location>
    <ligand>
        <name>Zn(2+)</name>
        <dbReference type="ChEBI" id="CHEBI:29105"/>
        <label>2</label>
    </ligand>
</feature>
<evidence type="ECO:0000256" key="11">
    <source>
        <dbReference type="ARBA" id="ARBA00023163"/>
    </source>
</evidence>
<comment type="function">
    <text evidence="12">Terminates transcription on the whole genome. Termination is linked to FttA-mediated RNA cleavage and does not require NTP hydrolysis. Cleaves endonucleolytically at the RNA exit channel of RNA polymerase (RNAP); the 5'-3' exonuclease activity of this protein degrades the nascent RNA released from RNAP.</text>
</comment>
<evidence type="ECO:0000256" key="7">
    <source>
        <dbReference type="ARBA" id="ARBA00022839"/>
    </source>
</evidence>
<dbReference type="Pfam" id="PF07521">
    <property type="entry name" value="RMMBL"/>
    <property type="match status" value="1"/>
</dbReference>
<dbReference type="InterPro" id="IPR022712">
    <property type="entry name" value="Beta_Casp"/>
</dbReference>
<dbReference type="HAMAP" id="MF_00870">
    <property type="entry name" value="FttA"/>
    <property type="match status" value="1"/>
</dbReference>
<feature type="region of interest" description="Metallo-beta-lactamase C-terminus" evidence="12">
    <location>
        <begin position="582"/>
        <end position="640"/>
    </location>
</feature>
<dbReference type="EC" id="3.1.-.-" evidence="12"/>
<keyword evidence="11" id="KW-0804">Transcription</keyword>
<keyword evidence="8 12" id="KW-0694">RNA-binding</keyword>
<dbReference type="CDD" id="cd22532">
    <property type="entry name" value="KH-II_CPSF_arch_rpt1"/>
    <property type="match status" value="1"/>
</dbReference>
<dbReference type="InterPro" id="IPR011108">
    <property type="entry name" value="RMMBL"/>
</dbReference>
<keyword evidence="5 12" id="KW-0378">Hydrolase</keyword>
<dbReference type="InterPro" id="IPR015946">
    <property type="entry name" value="KH_dom-like_a/b"/>
</dbReference>
<dbReference type="GO" id="GO:0004532">
    <property type="term" value="F:RNA exonuclease activity"/>
    <property type="evidence" value="ECO:0007669"/>
    <property type="project" value="UniProtKB-UniRule"/>
</dbReference>
<keyword evidence="6 12" id="KW-0862">Zinc</keyword>
<keyword evidence="1 12" id="KW-0806">Transcription termination</keyword>
<evidence type="ECO:0000256" key="3">
    <source>
        <dbReference type="ARBA" id="ARBA00022723"/>
    </source>
</evidence>
<comment type="caution">
    <text evidence="15">The sequence shown here is derived from an EMBL/GenBank/DDBJ whole genome shotgun (WGS) entry which is preliminary data.</text>
</comment>
<keyword evidence="9 12" id="KW-0805">Transcription regulation</keyword>
<keyword evidence="4 12" id="KW-0255">Endonuclease</keyword>
<dbReference type="SMART" id="SM00849">
    <property type="entry name" value="Lactamase_B"/>
    <property type="match status" value="1"/>
</dbReference>
<gene>
    <name evidence="12" type="primary">fttA</name>
    <name evidence="15" type="ORF">BEU03_01240</name>
</gene>
<dbReference type="InterPro" id="IPR033769">
    <property type="entry name" value="TffA_KH"/>
</dbReference>
<comment type="cofactor">
    <cofactor evidence="12">
        <name>Zn(2+)</name>
        <dbReference type="ChEBI" id="CHEBI:29105"/>
    </cofactor>
    <text evidence="12">Binds 2 Zn(2+) ions, which are required for nuclease activity.</text>
</comment>
<evidence type="ECO:0000256" key="4">
    <source>
        <dbReference type="ARBA" id="ARBA00022759"/>
    </source>
</evidence>
<dbReference type="Gene3D" id="3.40.50.10890">
    <property type="match status" value="1"/>
</dbReference>
<dbReference type="GO" id="GO:0003723">
    <property type="term" value="F:RNA binding"/>
    <property type="evidence" value="ECO:0007669"/>
    <property type="project" value="UniProtKB-UniRule"/>
</dbReference>
<evidence type="ECO:0000256" key="8">
    <source>
        <dbReference type="ARBA" id="ARBA00022884"/>
    </source>
</evidence>
<dbReference type="GO" id="GO:0006353">
    <property type="term" value="P:DNA-templated transcription termination"/>
    <property type="evidence" value="ECO:0007669"/>
    <property type="project" value="UniProtKB-UniRule"/>
</dbReference>
<feature type="domain" description="Beta-Casp" evidence="14">
    <location>
        <begin position="423"/>
        <end position="548"/>
    </location>
</feature>
<feature type="binding site" evidence="12">
    <location>
        <position position="244"/>
    </location>
    <ligand>
        <name>Zn(2+)</name>
        <dbReference type="ChEBI" id="CHEBI:29105"/>
        <label>1</label>
    </ligand>
</feature>
<dbReference type="Pfam" id="PF10996">
    <property type="entry name" value="Beta-Casp"/>
    <property type="match status" value="1"/>
</dbReference>
<dbReference type="InterPro" id="IPR019975">
    <property type="entry name" value="aCPSF1"/>
</dbReference>
<evidence type="ECO:0000313" key="15">
    <source>
        <dbReference type="EMBL" id="OIR10189.1"/>
    </source>
</evidence>
<sequence length="640" mass="72212">MAVEDVIKLVKKVATEVIPDNITFTDVKVEASNVVLYTPNLEIFSDNNDLIRKLAQNVRKRIVIKADSSVRKPILGAKQKLSEILPEEAGIVDTRFDEINGDVILEASNPGRAIGKHGIVLNQIRREIGWNPVVIRSSPMESRTLKDIRNYMLEDKVAEGRKKFLTKVGKKIFRDTIPGEQHVRVTALGGYKEVGRSCHLLMTKDSKVLVDCGFNPGNEKEPSPFLSAPEVTPLEGIDAVVLTHAHLDHSALLPMLFVYGFDGPIYCTPPTRELASLLQNDFIKIQNAEGKKVPYNTEHIRQAIRNTIPLNYGDTTDVSPDLKLTFHNSGHILGSAAAHFHVGDGQYNLVFSGDIKFENTWLFDRAVNHFPRLEGLIMESTYGGYNDFQPAREEGSRTLYDIINRTVEKKGKILIPVFAVGRSQEVMLVLEKLHSEGKLKDMPVYLDGMIWEATALHSAYPEYLNNNLRNKVYQNQDNPFRSEIFNKVESTDMRQEICGREEPAIVLATSGMVNGGPVMEYLRHWAPDFNSTMVFVGYQAAGTMGQRVQQGAKEIHLHDREKGGTIPVKVNMNIETCEGFSGHSDKRQLMRYLRTIRPRPKIVLLNHGDPQKCEQFANDIRRKVRLDCRVPSNLETIRFM</sequence>
<dbReference type="EMBL" id="MIYV01000024">
    <property type="protein sequence ID" value="OIR10189.1"/>
    <property type="molecule type" value="Genomic_DNA"/>
</dbReference>
<proteinExistence type="inferred from homology"/>
<name>A0A1J5T1Q6_9ARCH</name>
<keyword evidence="10 12" id="KW-0238">DNA-binding</keyword>
<dbReference type="NCBIfam" id="TIGR03675">
    <property type="entry name" value="arCOG00543"/>
    <property type="match status" value="1"/>
</dbReference>
<keyword evidence="3 12" id="KW-0479">Metal-binding</keyword>
<dbReference type="Proteomes" id="UP000183403">
    <property type="component" value="Unassembled WGS sequence"/>
</dbReference>
<dbReference type="Gene3D" id="3.60.15.10">
    <property type="entry name" value="Ribonuclease Z/Hydroxyacylglutathione hydrolase-like"/>
    <property type="match status" value="1"/>
</dbReference>
<dbReference type="GO" id="GO:0003677">
    <property type="term" value="F:DNA binding"/>
    <property type="evidence" value="ECO:0007669"/>
    <property type="project" value="UniProtKB-KW"/>
</dbReference>
<evidence type="ECO:0000256" key="10">
    <source>
        <dbReference type="ARBA" id="ARBA00023125"/>
    </source>
</evidence>
<feature type="binding site" evidence="12">
    <location>
        <position position="607"/>
    </location>
    <ligand>
        <name>Zn(2+)</name>
        <dbReference type="ChEBI" id="CHEBI:29105"/>
        <label>2</label>
    </ligand>
</feature>
<feature type="binding site" evidence="12">
    <location>
        <position position="249"/>
    </location>
    <ligand>
        <name>Zn(2+)</name>
        <dbReference type="ChEBI" id="CHEBI:29105"/>
        <label>2</label>
    </ligand>
</feature>
<keyword evidence="2 12" id="KW-0540">Nuclease</keyword>